<sequence length="150" mass="17068">MKSFQILSLIFSLLFGSAVAGLADEHSPSNWLERCIENVKGGLDWVSKRDECAGVILIYCRHVQDSQKCFRELTFEFEPRNKQLLGSFPSEIQGEEPQLRFYQTRLKTILSQLNTQRCEADTECAAFNAIGLYYAAISLKEWLAKHEGGE</sequence>
<gene>
    <name evidence="2" type="ORF">DL239_00635</name>
</gene>
<dbReference type="Proteomes" id="UP001429564">
    <property type="component" value="Unassembled WGS sequence"/>
</dbReference>
<keyword evidence="3" id="KW-1185">Reference proteome</keyword>
<evidence type="ECO:0000313" key="3">
    <source>
        <dbReference type="Proteomes" id="UP001429564"/>
    </source>
</evidence>
<evidence type="ECO:0000313" key="2">
    <source>
        <dbReference type="EMBL" id="NIZ59475.1"/>
    </source>
</evidence>
<keyword evidence="1" id="KW-0732">Signal</keyword>
<dbReference type="EMBL" id="QHLQ01000001">
    <property type="protein sequence ID" value="NIZ59475.1"/>
    <property type="molecule type" value="Genomic_DNA"/>
</dbReference>
<protein>
    <recommendedName>
        <fullName evidence="4">Lysozyme inhibitor LprI N-terminal domain-containing protein</fullName>
    </recommendedName>
</protein>
<evidence type="ECO:0000256" key="1">
    <source>
        <dbReference type="SAM" id="SignalP"/>
    </source>
</evidence>
<evidence type="ECO:0008006" key="4">
    <source>
        <dbReference type="Google" id="ProtNLM"/>
    </source>
</evidence>
<proteinExistence type="predicted"/>
<feature type="chain" id="PRO_5045657303" description="Lysozyme inhibitor LprI N-terminal domain-containing protein" evidence="1">
    <location>
        <begin position="21"/>
        <end position="150"/>
    </location>
</feature>
<dbReference type="RefSeq" id="WP_167681200.1">
    <property type="nucleotide sequence ID" value="NZ_QHLQ01000001.1"/>
</dbReference>
<name>A0ABX0W5C4_9RHOB</name>
<feature type="signal peptide" evidence="1">
    <location>
        <begin position="1"/>
        <end position="20"/>
    </location>
</feature>
<comment type="caution">
    <text evidence="2">The sequence shown here is derived from an EMBL/GenBank/DDBJ whole genome shotgun (WGS) entry which is preliminary data.</text>
</comment>
<organism evidence="2 3">
    <name type="scientific">Parasedimentitalea denitrificans</name>
    <dbReference type="NCBI Taxonomy" id="2211118"/>
    <lineage>
        <taxon>Bacteria</taxon>
        <taxon>Pseudomonadati</taxon>
        <taxon>Pseudomonadota</taxon>
        <taxon>Alphaproteobacteria</taxon>
        <taxon>Rhodobacterales</taxon>
        <taxon>Paracoccaceae</taxon>
        <taxon>Parasedimentitalea</taxon>
    </lineage>
</organism>
<reference evidence="2 3" key="1">
    <citation type="submission" date="2018-05" db="EMBL/GenBank/DDBJ databases">
        <authorList>
            <person name="Zhang Y.-J."/>
        </authorList>
    </citation>
    <scope>NUCLEOTIDE SEQUENCE [LARGE SCALE GENOMIC DNA]</scope>
    <source>
        <strain evidence="2 3">CY04</strain>
    </source>
</reference>
<accession>A0ABX0W5C4</accession>